<dbReference type="KEGG" id="cyt:cce_0216"/>
<organism evidence="1 2">
    <name type="scientific">Crocosphaera subtropica (strain ATCC 51142 / BH68)</name>
    <name type="common">Cyanothece sp. (strain ATCC 51142)</name>
    <dbReference type="NCBI Taxonomy" id="43989"/>
    <lineage>
        <taxon>Bacteria</taxon>
        <taxon>Bacillati</taxon>
        <taxon>Cyanobacteriota</taxon>
        <taxon>Cyanophyceae</taxon>
        <taxon>Oscillatoriophycideae</taxon>
        <taxon>Chroococcales</taxon>
        <taxon>Aphanothecaceae</taxon>
        <taxon>Crocosphaera</taxon>
        <taxon>Crocosphaera subtropica</taxon>
    </lineage>
</organism>
<reference evidence="1 2" key="1">
    <citation type="journal article" date="2008" name="Proc. Natl. Acad. Sci. U.S.A.">
        <title>The genome of Cyanothece 51142, a unicellular diazotrophic cyanobacterium important in the marine nitrogen cycle.</title>
        <authorList>
            <person name="Welsh E.A."/>
            <person name="Liberton M."/>
            <person name="Stoeckel J."/>
            <person name="Loh T."/>
            <person name="Elvitigala T."/>
            <person name="Wang C."/>
            <person name="Wollam A."/>
            <person name="Fulton R.S."/>
            <person name="Clifton S.W."/>
            <person name="Jacobs J.M."/>
            <person name="Aurora R."/>
            <person name="Ghosh B.K."/>
            <person name="Sherman L.A."/>
            <person name="Smith R.D."/>
            <person name="Wilson R.K."/>
            <person name="Pakrasi H.B."/>
        </authorList>
    </citation>
    <scope>NUCLEOTIDE SEQUENCE [LARGE SCALE GENOMIC DNA]</scope>
    <source>
        <strain evidence="2">ATCC 51142 / BH68</strain>
    </source>
</reference>
<proteinExistence type="predicted"/>
<evidence type="ECO:0000313" key="2">
    <source>
        <dbReference type="Proteomes" id="UP000001203"/>
    </source>
</evidence>
<evidence type="ECO:0000313" key="1">
    <source>
        <dbReference type="EMBL" id="ACB49567.1"/>
    </source>
</evidence>
<gene>
    <name evidence="1" type="ordered locus">cce_0216</name>
</gene>
<dbReference type="HOGENOM" id="CLU_3373302_0_0_3"/>
<dbReference type="STRING" id="43989.cce_0216"/>
<keyword evidence="2" id="KW-1185">Reference proteome</keyword>
<dbReference type="EMBL" id="CP000806">
    <property type="protein sequence ID" value="ACB49567.1"/>
    <property type="molecule type" value="Genomic_DNA"/>
</dbReference>
<protein>
    <recommendedName>
        <fullName evidence="3">DUF29 domain-containing protein</fullName>
    </recommendedName>
</protein>
<sequence>MILRHGKAKKAEVKFPDTCPFTFEQIIKEGWYPN</sequence>
<dbReference type="AlphaFoldDB" id="B1X066"/>
<evidence type="ECO:0008006" key="3">
    <source>
        <dbReference type="Google" id="ProtNLM"/>
    </source>
</evidence>
<name>B1X066_CROS5</name>
<dbReference type="Proteomes" id="UP000001203">
    <property type="component" value="Chromosome circular"/>
</dbReference>
<accession>B1X066</accession>
<dbReference type="Gene3D" id="1.20.1220.20">
    <property type="entry name" value="Uncharcterised protein PF01724"/>
    <property type="match status" value="1"/>
</dbReference>